<dbReference type="OrthoDB" id="9781559at2"/>
<keyword evidence="9" id="KW-1185">Reference proteome</keyword>
<keyword evidence="1" id="KW-0813">Transport</keyword>
<evidence type="ECO:0000313" key="8">
    <source>
        <dbReference type="EMBL" id="SHF47542.1"/>
    </source>
</evidence>
<dbReference type="InterPro" id="IPR050294">
    <property type="entry name" value="RnfB_subfamily"/>
</dbReference>
<dbReference type="InterPro" id="IPR017900">
    <property type="entry name" value="4Fe4S_Fe_S_CS"/>
</dbReference>
<dbReference type="GO" id="GO:0046872">
    <property type="term" value="F:metal ion binding"/>
    <property type="evidence" value="ECO:0007669"/>
    <property type="project" value="UniProtKB-KW"/>
</dbReference>
<feature type="domain" description="4Fe-4S ferredoxin-type" evidence="7">
    <location>
        <begin position="70"/>
        <end position="98"/>
    </location>
</feature>
<name>A0A1M5BZC0_9FIRM</name>
<dbReference type="SUPFAM" id="SSF54862">
    <property type="entry name" value="4Fe-4S ferredoxins"/>
    <property type="match status" value="1"/>
</dbReference>
<dbReference type="Gene3D" id="3.30.70.20">
    <property type="match status" value="2"/>
</dbReference>
<evidence type="ECO:0000256" key="4">
    <source>
        <dbReference type="ARBA" id="ARBA00022982"/>
    </source>
</evidence>
<dbReference type="CDD" id="cd10550">
    <property type="entry name" value="DMSOR_beta_like"/>
    <property type="match status" value="1"/>
</dbReference>
<evidence type="ECO:0000256" key="3">
    <source>
        <dbReference type="ARBA" id="ARBA00022723"/>
    </source>
</evidence>
<reference evidence="9" key="1">
    <citation type="submission" date="2016-11" db="EMBL/GenBank/DDBJ databases">
        <authorList>
            <person name="Varghese N."/>
            <person name="Submissions S."/>
        </authorList>
    </citation>
    <scope>NUCLEOTIDE SEQUENCE [LARGE SCALE GENOMIC DNA]</scope>
    <source>
        <strain evidence="9">DSM 12395</strain>
    </source>
</reference>
<proteinExistence type="predicted"/>
<evidence type="ECO:0000256" key="1">
    <source>
        <dbReference type="ARBA" id="ARBA00022448"/>
    </source>
</evidence>
<dbReference type="GO" id="GO:0051539">
    <property type="term" value="F:4 iron, 4 sulfur cluster binding"/>
    <property type="evidence" value="ECO:0007669"/>
    <property type="project" value="UniProtKB-KW"/>
</dbReference>
<evidence type="ECO:0000313" key="9">
    <source>
        <dbReference type="Proteomes" id="UP000184148"/>
    </source>
</evidence>
<dbReference type="PROSITE" id="PS51379">
    <property type="entry name" value="4FE4S_FER_2"/>
    <property type="match status" value="2"/>
</dbReference>
<organism evidence="8 9">
    <name type="scientific">Desulforamulus putei DSM 12395</name>
    <dbReference type="NCBI Taxonomy" id="1121429"/>
    <lineage>
        <taxon>Bacteria</taxon>
        <taxon>Bacillati</taxon>
        <taxon>Bacillota</taxon>
        <taxon>Clostridia</taxon>
        <taxon>Eubacteriales</taxon>
        <taxon>Peptococcaceae</taxon>
        <taxon>Desulforamulus</taxon>
    </lineage>
</organism>
<dbReference type="PANTHER" id="PTHR42859">
    <property type="entry name" value="OXIDOREDUCTASE"/>
    <property type="match status" value="1"/>
</dbReference>
<keyword evidence="5" id="KW-0408">Iron</keyword>
<evidence type="ECO:0000256" key="6">
    <source>
        <dbReference type="ARBA" id="ARBA00023014"/>
    </source>
</evidence>
<dbReference type="Pfam" id="PF12838">
    <property type="entry name" value="Fer4_7"/>
    <property type="match status" value="1"/>
</dbReference>
<gene>
    <name evidence="8" type="ORF">SAMN02745133_02743</name>
</gene>
<dbReference type="RefSeq" id="WP_073239941.1">
    <property type="nucleotide sequence ID" value="NZ_FQUY01000026.1"/>
</dbReference>
<accession>A0A1M5BZC0</accession>
<feature type="domain" description="4Fe-4S ferredoxin-type" evidence="7">
    <location>
        <begin position="1"/>
        <end position="30"/>
    </location>
</feature>
<evidence type="ECO:0000259" key="7">
    <source>
        <dbReference type="PROSITE" id="PS51379"/>
    </source>
</evidence>
<dbReference type="Proteomes" id="UP000184148">
    <property type="component" value="Unassembled WGS sequence"/>
</dbReference>
<sequence length="128" mass="14363">MLTVNEKLCTGCRICEQVCSMEHHREFNAGLSRIKIASKWPEEEKVILCRQCKAQSCIKACPQGALTFNGFVVLDNDRCDSCGKCLEACPFGFNLKDKENKPLFCDTCQGNYQCVNWCPSKAIRKGGE</sequence>
<dbReference type="InterPro" id="IPR017896">
    <property type="entry name" value="4Fe4S_Fe-S-bd"/>
</dbReference>
<keyword evidence="6" id="KW-0411">Iron-sulfur</keyword>
<evidence type="ECO:0000256" key="5">
    <source>
        <dbReference type="ARBA" id="ARBA00023004"/>
    </source>
</evidence>
<dbReference type="AlphaFoldDB" id="A0A1M5BZC0"/>
<dbReference type="Pfam" id="PF12800">
    <property type="entry name" value="Fer4_4"/>
    <property type="match status" value="1"/>
</dbReference>
<protein>
    <submittedName>
        <fullName evidence="8">Fe-S-cluster-containing hydrogenase component 2</fullName>
    </submittedName>
</protein>
<dbReference type="PANTHER" id="PTHR42859:SF10">
    <property type="entry name" value="DIMETHYLSULFOXIDE REDUCTASE CHAIN B"/>
    <property type="match status" value="1"/>
</dbReference>
<dbReference type="PROSITE" id="PS00198">
    <property type="entry name" value="4FE4S_FER_1"/>
    <property type="match status" value="1"/>
</dbReference>
<keyword evidence="3" id="KW-0479">Metal-binding</keyword>
<dbReference type="EMBL" id="FQUY01000026">
    <property type="protein sequence ID" value="SHF47542.1"/>
    <property type="molecule type" value="Genomic_DNA"/>
</dbReference>
<evidence type="ECO:0000256" key="2">
    <source>
        <dbReference type="ARBA" id="ARBA00022485"/>
    </source>
</evidence>
<keyword evidence="4" id="KW-0249">Electron transport</keyword>
<dbReference type="STRING" id="1121429.SAMN02745133_02743"/>
<keyword evidence="2" id="KW-0004">4Fe-4S</keyword>